<dbReference type="SUPFAM" id="SSF52540">
    <property type="entry name" value="P-loop containing nucleoside triphosphate hydrolases"/>
    <property type="match status" value="2"/>
</dbReference>
<evidence type="ECO:0000256" key="9">
    <source>
        <dbReference type="ARBA" id="ARBA00023055"/>
    </source>
</evidence>
<feature type="transmembrane region" description="Helical" evidence="13">
    <location>
        <begin position="3540"/>
        <end position="3563"/>
    </location>
</feature>
<evidence type="ECO:0000313" key="16">
    <source>
        <dbReference type="Proteomes" id="UP000008912"/>
    </source>
</evidence>
<feature type="domain" description="ABC transporter" evidence="14">
    <location>
        <begin position="3770"/>
        <end position="4002"/>
    </location>
</feature>
<feature type="transmembrane region" description="Helical" evidence="13">
    <location>
        <begin position="3678"/>
        <end position="3701"/>
    </location>
</feature>
<reference evidence="15" key="3">
    <citation type="submission" date="2025-09" db="UniProtKB">
        <authorList>
            <consortium name="Ensembl"/>
        </authorList>
    </citation>
    <scope>IDENTIFICATION</scope>
</reference>
<dbReference type="InterPro" id="IPR056264">
    <property type="entry name" value="R2_ABCA1-4-like"/>
</dbReference>
<keyword evidence="16" id="KW-1185">Reference proteome</keyword>
<evidence type="ECO:0000256" key="12">
    <source>
        <dbReference type="SAM" id="MobiDB-lite"/>
    </source>
</evidence>
<dbReference type="GO" id="GO:0016887">
    <property type="term" value="F:ATP hydrolysis activity"/>
    <property type="evidence" value="ECO:0007669"/>
    <property type="project" value="InterPro"/>
</dbReference>
<evidence type="ECO:0000256" key="4">
    <source>
        <dbReference type="ARBA" id="ARBA00022737"/>
    </source>
</evidence>
<feature type="domain" description="ABC transporter" evidence="14">
    <location>
        <begin position="4644"/>
        <end position="4882"/>
    </location>
</feature>
<keyword evidence="10 13" id="KW-0472">Membrane</keyword>
<protein>
    <submittedName>
        <fullName evidence="15">ATP binding cassette subfamily A member 13</fullName>
    </submittedName>
</protein>
<dbReference type="GO" id="GO:0005524">
    <property type="term" value="F:ATP binding"/>
    <property type="evidence" value="ECO:0007669"/>
    <property type="project" value="UniProtKB-KW"/>
</dbReference>
<evidence type="ECO:0000256" key="7">
    <source>
        <dbReference type="ARBA" id="ARBA00022967"/>
    </source>
</evidence>
<dbReference type="InterPro" id="IPR013525">
    <property type="entry name" value="ABC2_TM"/>
</dbReference>
<dbReference type="PANTHER" id="PTHR19229">
    <property type="entry name" value="ATP-BINDING CASSETTE TRANSPORTER SUBFAMILY A ABCA"/>
    <property type="match status" value="1"/>
</dbReference>
<dbReference type="Pfam" id="PF23321">
    <property type="entry name" value="R1_ABCA1"/>
    <property type="match status" value="1"/>
</dbReference>
<dbReference type="eggNOG" id="KOG0059">
    <property type="taxonomic scope" value="Eukaryota"/>
</dbReference>
<feature type="transmembrane region" description="Helical" evidence="13">
    <location>
        <begin position="4494"/>
        <end position="4512"/>
    </location>
</feature>
<feature type="transmembrane region" description="Helical" evidence="13">
    <location>
        <begin position="4154"/>
        <end position="4174"/>
    </location>
</feature>
<sequence length="4984" mass="560999">MEQPLPRRMQQAGDKVLSLAEFFWPCILFMILTVLRFQEPPRHRDNCFLQARDLPSRGVFPFVQALLCNTGSACRNMSYAELLERHLRSSRFRAAAGRHEVKDLAFLEEIQDLAEELWEILDKAKILQELWARRAKAPDSSPSSSFLAMDLNKTEEVISKLEKLHQQPHIWNFLLLLPRLYANDVRVEDRIRGGTQLLQAALNSLATLEELDWLPLNHTFSTVSEIVLNVTISMLTFLQEHGVGAAESRYNLSLQELVWDPQKVQADLRSRFGFDELRAERILNYSAELQEIPTERALERMVCCVLSQTSKDEADQEGHPGDCHPRWSAAADYLVHAVSWLQVYKQVFHQRQKGRELQQVLEGAARSLEELGHPFAEDQEPRQVVEALPAVLRILSDSVAPDGPTGSHPSPKTLLHLQKLENVLRDLPPWPALKRLLLLLAALRNAIAQNLHFIQEVIMCLEKSAHSSELGGPDAPQPEEDAFFQWKQDRLLQEVITGHTDGPVSGLEGFLGWQEVEAQLADVGLSCRRLSEWLRAATSPGDLDLAGDCTDPLIAALVFHTLGEVQLSLEETSYWKDFTGFIRKTCELVHYANVQGSVQNGQSASSKESPCYEENMDWEVITDNYFTFLSNLLKSPAASISRVLNSTKELLMMEKKMQSLEDEEIDFFLSFVEFLEKLLPDPFDSPSVPKFHDLPSLTETLLNTSHLWANHLRSLGSDPSATDIQKLLEFGKAVINKIETLERLWIKNESNNILRFMELVLSEIDPKLLELWMYGISKRERVNLETLSTLLNFSVPEDERDLSKNLNFSQLFHSDWPWSLAMETDFVHLSETVISSLYEFGFLKEGQVSAALDTVYAIRNASELFSALSEPERREVDRILTQIYLNVFQDNDSALLLKIYSSCFQYIYKFLSIPSTESLLSFLAQTSEHILDIIKQFNFQNIGKAFAFLYETIGALEGLSEGSYCQQLLSTFKYLELQAQSLMSTEGPELEVVHATLTGLKQLLMVDEDFRISVFQYMSQLFNGSVGALSDNECFALDNKSISSVNYSIHRGSPFILPWAQILSNLSANSSAFNELMAVHCTIVWLHMWTEIWGSVSQIFQFDMNIFTPLHVGLTQLLGELESDVKISKSCQGMFPTHRPARLLLNLFKNVTQADGFHDWDDFLALRDLWVVLGDALVRVKSLSPDQVGKSIFTMETALRQLKTFLFNTNASREFFYSLLDVFTELSDTSAYIDRNVGLINHFLSNNVTDYGVKFESVITKLRETMLLLQNVSHDQDVLSCADIFENVTEFILEDDSLHVNISQRTLRILAVLNSTFSSEDTISRLKGCVAWVDIMNRLYMIYNSSVIHGYPQGNWRSFRAVEDKINSTLKLVTWILNIKGPHCTLNKSDINCVHIVLKNVTDFLNALLTEVFEKERVPKFEILLTLLNDSTNQVRMIINNLTRDFDLASQSNWTRFTELILRPVALSGDVPRHFTEFWQHLVALGKEIQKLMKGTPIHILENNSSSTPDKCLNLCATSPKGTDVNRLGGSLYHLASYLVSNFSQDLQNPPQIIPHRITNAVGLGIQLMRDVFNSLAPSVLHSIPQDPGETQVFRKVASLLRTLKKTDIDLLVDQLEQMSESLTEFFKNISSLGTGSLGTNLLVGLMEKFVDSSHSWNVNHLLKFSHLFPKDDVNVVVDMYYVIPHAVRLLQRGVDKNITEVLKDVYNFTVLHGISISNVTKEDFAVVIKTLLDAVELISEKPEILSEAFTCLPVVWCWNHTTSGFRQNPKLEACKSHELMSSSFYSEVASLLDHLHLSPPGEGLQCMDEGSQKEITRKMVCVIRDLVDWTSLLLELSEVFHVKISLVKTVQEFWHKVLPFVPSSENQSNGSISELCPSGPIKQIASQIIAKLKNVNFTKIPLDENILDTLASLNKILNISEGTEASIQNKISLNFEKIMKFPSGDRHPENSTRSLDPPFVTFLDPNLTGSSLEAPSSFTEKRAVTYNSSYFEELGLELEQIMTDPSHDFPIRPLLSEIIKGIHTINSETLQNVTLQLAHFFKSLGSSSWKTAEIIEDFLLVVKNWLRKQAKEDDSRMIQTLFLLTANESLTDLALLTKDIATFLGLLKTTSREGNFDITHLTQLLSQEQLTNFSFVRFLFESFLVNLISKLAGSSPEAASNASNTDLHIMNLLTVNQTQSENGESIILPPRSIVDFTQQVLETFFSFLLEENSENRISLLLKAFHKDITAELSFVPKDKILEILTLDQFLTTSKEDRLMSIFSSVKETLNHLIKSSFILDNGTFYFDHHRGLKFMRDLFNALLRETPGKNKTENNSEFLAVVSQLLSHTNSSEDLLQLSHNLRSALLLVRESSTELARLIDVLVNSPHKGFRDLYPIFREVILSNLTDLLSYINNSFPLRNRATLDITKRLLGVISKAGGESGAPGLLLEMSDTLTMLVRDIAEMRDLCTSVTSAVELVGLAMKVARKMATIFETHPVSNTNDTMKFFDSLYSVLRQSVRNVVSEISTLKNVDHFIPENISDLLTSFLDLVFRMIGVKPSISQDSDVVNMSSSTFSYVNQSKDFSDILKEIAEFLTSVKGSLGTMEQLVVAFNNGTQVFAMDSVNVWEEILDCLVPINNIINQIDFLHPNLLPTHSYPQDIIWKRTQGVIPFWDEMLSQDRMETGTSLRRLIDLTLEALWNDLEKDDWNVFNLLLTLAQHPDNLLKATETAGEVSGGRGDLSGALFSNTSLIQNVTHQQLGEAVQIMLRRIALLRKELPLNNSQWGNSTRTLFHPIFESFINAATGKTVTLGKEERTKKVMADFPYILEPLSSFEQFLKGFTALTEHWQEVPLMDQSVEMCQIFQQFHKPPEAIVTLQKVVVLVLRVFVILAENPSLMKDMLCSALSCKQGGMRRLLLPALQGAAVMHDHYQEIQKMWSSPLQLNCEGLSRNLSGSLESFKSSLEHATERDCECQPLSDLARQRVHTLAQSLQKTWLSGSPVLTFLSNFTGTQDVKVKDLMQNVSKLTHELRSSINISDETIHSILEASISRSQLLSNALTVALSRRCDADVLRLLLALPEDRKSRLAAKELCGLPGPQVYSLIVSMTQNMNLRNVIYKALMPLEAHGALSSLLDVVSRLSHLLAKAGHVLEYLPEFLHAYKITALLDMPDFQQAPHHGQTRSSAFGSFQFVMKKFCKEQASFFSGSNLFINLPRINELLGEDKEKFNIPEDSTPFCLNLYQEILQSPDGALVWSFLKPILHGKILYTPNTAEIHEVIQKANYTFHFMDKLKTLTETLLKMSSVFQSGGSGQMLSQLQEALRNKFIRNFIESQLHIDVDKLTKKLHTYGGKLDKMFAHGGAGRIHFLGRVLVNLSSCVVLDRFQALESVASLEAKARELMRQNSFLASIIFNTSLAGRNLGARSLQLPPHVTYTIRTSVLYSMRTDLVKNPFWKFHPQSLPADGFKYNYIFVPLQDMIERAIISVQTGKEAVEPAAQTQAIPYPCHTRDLFLNNVGFFFPLIMMLMWMVSVASMVRKLVYEREIQIEEYMRTMGVHPTVFFLAWFLENMAMLALSSAALAVILKASGIFAHSNACLIFLFLLDFAVSVVMLSYFLSAFFSRANTAALCTSLVYMISFLPYIVLLVLHNQLSVVVQTFLCLLSTTAFGQGVFFVTFLEGQEAGVQWSNVYQPPEQTGMTFGWVCWMILFDSGLYFLCGWYLNNLIPGTFGLRKPWYFPFTASYWKNLCGLVAKRPHAPGSDLSFINEHFDSKGSSLQNGEGKPGGGPPGVALISVTKEYEPHKAAVRDLTLTFHRDQITALLGTNGAGKTTVISMLTGLYAPTSGTIFINGKNLQTDLSSIRRELGVCLQQDVLFDNLTVREHLLLFASVKAPQWAWKELHQQVSRTLREVELTQHQHKQTRVLSGGMKRKLSIGIAFIGTSRTVVLDEPTSGVDPCSRRGIWDILLKYREGRTVIFTTHHLDEAEALSDRVAFLQQGRLRCCAPPFCLTEAYGQGLSLTLTKQTPVLEADDPKDIARATSLIQTYIPQAFLKASSGRELVYSIPKDADRACFKGLFQALEQNLHSLHVMGFGISDTTLEEVFLMLLQDSKKQSGAELEPQDQRPPEHVPGRCGALAGTPHAWGSPRPLAQAVALLGKRLRHTRRAWKGALSDLLLPVLFVALAMALFMVRPLAIDFLPLKLTPGHYDRAEAYFFSSGSGSEGQELAHVLLRKFGDQDPLCADLNPDPKNSSCWRVDPLSQLPAQDSCSCLRCPNVSAGAPYLTNRLGHTLLNLSAFHLEEYLLLPSERPRLGGWSFGVQIPDQVQDANPNTSQPDTLAKVWYNQKGFHSLPSYLNHLNNLILWRHLPPDQDWRQYGITLYSHPYGGALMNEDKILESIRQCGVALCIVLGFSILSASLGSSVVRDRVTGAKRLQHISGLGYRTYWLTNFLYDMVFYLVSVSLCVTIIVAFQLTAFTFRENLAATALLLALFGYATLPWMYLMSRIFSSSDVAFISYVSLNFIFGLCTMLMTTMPRLLAIVSKAQNLQNTYDVLKWVFTIFPQFCLGQGLIELCYNQIKYDLTHNFGIDSYVSPFEMNFLGWIFVQLASQGTVLLLLRILLHWDLLQRPRGQSAIQGTVTSSKDIDVEKEQIRVLKGRTSEDLLVLYNLSKTYGSFFKRTIAVRDISLGIRRGECFGLLGPNGAGKSTTFKMLNGDAPPTSGRAVVRTPTGEVVDLSLAGMAGVRIGYCPQQDALDELLTGWEHLHYYCCLRGIPKTSIPQVVGDLVRRLHLEAHVDKLVATYSGGTKRKLSTALALLGKPDLLLLDEPSSGMDPCSKRFLWNTIMQEARRGCAVVLTSHSMEECEALCTRLAIMVNGSFRCLGSPQHIKDRFGDGYSVKIWLCQETNLHGAVSDCLKLHFPGIQFKGQHLNLLEYHVPKQWECLADLFRVLENDKSSLNIKHYSITQTTLEQVFINFTTEPQKSSQSTVAAPRGSYQPPHLPI</sequence>
<dbReference type="InterPro" id="IPR003593">
    <property type="entry name" value="AAA+_ATPase"/>
</dbReference>
<dbReference type="Pfam" id="PF00005">
    <property type="entry name" value="ABC_tran"/>
    <property type="match status" value="2"/>
</dbReference>
<name>G1LDJ6_AILME</name>
<keyword evidence="9" id="KW-0445">Lipid transport</keyword>
<dbReference type="InterPro" id="IPR027417">
    <property type="entry name" value="P-loop_NTPase"/>
</dbReference>
<reference evidence="15" key="2">
    <citation type="submission" date="2025-08" db="UniProtKB">
        <authorList>
            <consortium name="Ensembl"/>
        </authorList>
    </citation>
    <scope>IDENTIFICATION</scope>
</reference>
<dbReference type="Ensembl" id="ENSAMET00000005181.2">
    <property type="protein sequence ID" value="ENSAMEP00000004978.2"/>
    <property type="gene ID" value="ENSAMEG00000004723.2"/>
</dbReference>
<evidence type="ECO:0000256" key="10">
    <source>
        <dbReference type="ARBA" id="ARBA00023136"/>
    </source>
</evidence>
<feature type="transmembrane region" description="Helical" evidence="13">
    <location>
        <begin position="3633"/>
        <end position="3657"/>
    </location>
</feature>
<feature type="transmembrane region" description="Helical" evidence="13">
    <location>
        <begin position="4579"/>
        <end position="4601"/>
    </location>
</feature>
<evidence type="ECO:0000313" key="15">
    <source>
        <dbReference type="Ensembl" id="ENSAMEP00000004978.2"/>
    </source>
</evidence>
<dbReference type="InterPro" id="IPR026082">
    <property type="entry name" value="ABCA"/>
</dbReference>
<comment type="subcellular location">
    <subcellularLocation>
        <location evidence="1">Cytoplasmic vesicle membrane</location>
        <topology evidence="1">Multi-pass membrane protein</topology>
    </subcellularLocation>
</comment>
<accession>G1LDJ6</accession>
<evidence type="ECO:0000256" key="2">
    <source>
        <dbReference type="ARBA" id="ARBA00022448"/>
    </source>
</evidence>
<dbReference type="FunFam" id="3.40.50.300:FF:000689">
    <property type="entry name" value="ATP binding cassette subfamily A member 12"/>
    <property type="match status" value="1"/>
</dbReference>
<feature type="transmembrane region" description="Helical" evidence="13">
    <location>
        <begin position="3498"/>
        <end position="3520"/>
    </location>
</feature>
<organism evidence="15 16">
    <name type="scientific">Ailuropoda melanoleuca</name>
    <name type="common">Giant panda</name>
    <dbReference type="NCBI Taxonomy" id="9646"/>
    <lineage>
        <taxon>Eukaryota</taxon>
        <taxon>Metazoa</taxon>
        <taxon>Chordata</taxon>
        <taxon>Craniata</taxon>
        <taxon>Vertebrata</taxon>
        <taxon>Euteleostomi</taxon>
        <taxon>Mammalia</taxon>
        <taxon>Eutheria</taxon>
        <taxon>Laurasiatheria</taxon>
        <taxon>Carnivora</taxon>
        <taxon>Caniformia</taxon>
        <taxon>Ursidae</taxon>
        <taxon>Ailuropoda</taxon>
    </lineage>
</organism>
<reference evidence="15 16" key="1">
    <citation type="journal article" date="2010" name="Nature">
        <title>The sequence and de novo assembly of the giant panda genome.</title>
        <authorList>
            <person name="Li R."/>
            <person name="Fan W."/>
            <person name="Tian G."/>
            <person name="Zhu H."/>
            <person name="He L."/>
            <person name="Cai J."/>
            <person name="Huang Q."/>
            <person name="Cai Q."/>
            <person name="Li B."/>
            <person name="Bai Y."/>
            <person name="Zhang Z."/>
            <person name="Zhang Y."/>
            <person name="Wang W."/>
            <person name="Li J."/>
            <person name="Wei F."/>
            <person name="Li H."/>
            <person name="Jian M."/>
            <person name="Li J."/>
            <person name="Zhang Z."/>
            <person name="Nielsen R."/>
            <person name="Li D."/>
            <person name="Gu W."/>
            <person name="Yang Z."/>
            <person name="Xuan Z."/>
            <person name="Ryder O.A."/>
            <person name="Leung F.C."/>
            <person name="Zhou Y."/>
            <person name="Cao J."/>
            <person name="Sun X."/>
            <person name="Fu Y."/>
            <person name="Fang X."/>
            <person name="Guo X."/>
            <person name="Wang B."/>
            <person name="Hou R."/>
            <person name="Shen F."/>
            <person name="Mu B."/>
            <person name="Ni P."/>
            <person name="Lin R."/>
            <person name="Qian W."/>
            <person name="Wang G."/>
            <person name="Yu C."/>
            <person name="Nie W."/>
            <person name="Wang J."/>
            <person name="Wu Z."/>
            <person name="Liang H."/>
            <person name="Min J."/>
            <person name="Wu Q."/>
            <person name="Cheng S."/>
            <person name="Ruan J."/>
            <person name="Wang M."/>
            <person name="Shi Z."/>
            <person name="Wen M."/>
            <person name="Liu B."/>
            <person name="Ren X."/>
            <person name="Zheng H."/>
            <person name="Dong D."/>
            <person name="Cook K."/>
            <person name="Shan G."/>
            <person name="Zhang H."/>
            <person name="Kosiol C."/>
            <person name="Xie X."/>
            <person name="Lu Z."/>
            <person name="Zheng H."/>
            <person name="Li Y."/>
            <person name="Steiner C.C."/>
            <person name="Lam T.T."/>
            <person name="Lin S."/>
            <person name="Zhang Q."/>
            <person name="Li G."/>
            <person name="Tian J."/>
            <person name="Gong T."/>
            <person name="Liu H."/>
            <person name="Zhang D."/>
            <person name="Fang L."/>
            <person name="Ye C."/>
            <person name="Zhang J."/>
            <person name="Hu W."/>
            <person name="Xu A."/>
            <person name="Ren Y."/>
            <person name="Zhang G."/>
            <person name="Bruford M.W."/>
            <person name="Li Q."/>
            <person name="Ma L."/>
            <person name="Guo Y."/>
            <person name="An N."/>
            <person name="Hu Y."/>
            <person name="Zheng Y."/>
            <person name="Shi Y."/>
            <person name="Li Z."/>
            <person name="Liu Q."/>
            <person name="Chen Y."/>
            <person name="Zhao J."/>
            <person name="Qu N."/>
            <person name="Zhao S."/>
            <person name="Tian F."/>
            <person name="Wang X."/>
            <person name="Wang H."/>
            <person name="Xu L."/>
            <person name="Liu X."/>
            <person name="Vinar T."/>
            <person name="Wang Y."/>
            <person name="Lam T.W."/>
            <person name="Yiu S.M."/>
            <person name="Liu S."/>
            <person name="Zhang H."/>
            <person name="Li D."/>
            <person name="Huang Y."/>
            <person name="Wang X."/>
            <person name="Yang G."/>
            <person name="Jiang Z."/>
            <person name="Wang J."/>
            <person name="Qin N."/>
            <person name="Li L."/>
            <person name="Li J."/>
            <person name="Bolund L."/>
            <person name="Kristiansen K."/>
            <person name="Wong G.K."/>
            <person name="Olson M."/>
            <person name="Zhang X."/>
            <person name="Li S."/>
            <person name="Yang H."/>
            <person name="Wang J."/>
            <person name="Wang J."/>
        </authorList>
    </citation>
    <scope>NUCLEOTIDE SEQUENCE [LARGE SCALE GENOMIC DNA]</scope>
</reference>
<evidence type="ECO:0000256" key="11">
    <source>
        <dbReference type="ARBA" id="ARBA00023329"/>
    </source>
</evidence>
<feature type="transmembrane region" description="Helical" evidence="13">
    <location>
        <begin position="4384"/>
        <end position="4404"/>
    </location>
</feature>
<keyword evidence="6" id="KW-0067">ATP-binding</keyword>
<keyword evidence="8 13" id="KW-1133">Transmembrane helix</keyword>
<evidence type="ECO:0000256" key="3">
    <source>
        <dbReference type="ARBA" id="ARBA00022692"/>
    </source>
</evidence>
<evidence type="ECO:0000256" key="13">
    <source>
        <dbReference type="SAM" id="Phobius"/>
    </source>
</evidence>
<evidence type="ECO:0000256" key="5">
    <source>
        <dbReference type="ARBA" id="ARBA00022741"/>
    </source>
</evidence>
<dbReference type="InterPro" id="IPR003439">
    <property type="entry name" value="ABC_transporter-like_ATP-bd"/>
</dbReference>
<dbReference type="HOGENOM" id="CLU_229305_0_0_1"/>
<dbReference type="FunFam" id="3.40.50.300:FF:000298">
    <property type="entry name" value="ATP-binding cassette sub-family A member 12"/>
    <property type="match status" value="1"/>
</dbReference>
<evidence type="ECO:0000259" key="14">
    <source>
        <dbReference type="PROSITE" id="PS50893"/>
    </source>
</evidence>
<dbReference type="GO" id="GO:0140359">
    <property type="term" value="F:ABC-type transporter activity"/>
    <property type="evidence" value="ECO:0007669"/>
    <property type="project" value="InterPro"/>
</dbReference>
<feature type="transmembrane region" description="Helical" evidence="13">
    <location>
        <begin position="4434"/>
        <end position="4455"/>
    </location>
</feature>
<dbReference type="GO" id="GO:0005319">
    <property type="term" value="F:lipid transporter activity"/>
    <property type="evidence" value="ECO:0007669"/>
    <property type="project" value="TreeGrafter"/>
</dbReference>
<keyword evidence="3 13" id="KW-0812">Transmembrane</keyword>
<dbReference type="STRING" id="9646.ENSAMEP00000004978"/>
<keyword evidence="4" id="KW-0677">Repeat</keyword>
<keyword evidence="11" id="KW-0968">Cytoplasmic vesicle</keyword>
<dbReference type="PROSITE" id="PS00211">
    <property type="entry name" value="ABC_TRANSPORTER_1"/>
    <property type="match status" value="1"/>
</dbReference>
<dbReference type="SMART" id="SM00382">
    <property type="entry name" value="AAA"/>
    <property type="match status" value="2"/>
</dbReference>
<dbReference type="PROSITE" id="PS50893">
    <property type="entry name" value="ABC_TRANSPORTER_2"/>
    <property type="match status" value="2"/>
</dbReference>
<keyword evidence="7" id="KW-1278">Translocase</keyword>
<dbReference type="GO" id="GO:0030659">
    <property type="term" value="C:cytoplasmic vesicle membrane"/>
    <property type="evidence" value="ECO:0007669"/>
    <property type="project" value="UniProtKB-SubCell"/>
</dbReference>
<dbReference type="CDD" id="cd03263">
    <property type="entry name" value="ABC_subfamily_A"/>
    <property type="match status" value="2"/>
</dbReference>
<evidence type="ECO:0000256" key="8">
    <source>
        <dbReference type="ARBA" id="ARBA00022989"/>
    </source>
</evidence>
<proteinExistence type="predicted"/>
<dbReference type="Proteomes" id="UP000008912">
    <property type="component" value="Unassembled WGS sequence"/>
</dbReference>
<dbReference type="Pfam" id="PF12698">
    <property type="entry name" value="ABC2_membrane_3"/>
    <property type="match status" value="2"/>
</dbReference>
<dbReference type="InterPro" id="IPR017871">
    <property type="entry name" value="ABC_transporter-like_CS"/>
</dbReference>
<dbReference type="GeneTree" id="ENSGT00940000165252"/>
<gene>
    <name evidence="15" type="primary">ABCA13</name>
</gene>
<feature type="transmembrane region" description="Helical" evidence="13">
    <location>
        <begin position="4462"/>
        <end position="4482"/>
    </location>
</feature>
<feature type="transmembrane region" description="Helical" evidence="13">
    <location>
        <begin position="3569"/>
        <end position="3595"/>
    </location>
</feature>
<keyword evidence="5" id="KW-0547">Nucleotide-binding</keyword>
<feature type="region of interest" description="Disordered" evidence="12">
    <location>
        <begin position="4965"/>
        <end position="4984"/>
    </location>
</feature>
<dbReference type="GO" id="GO:0032376">
    <property type="term" value="P:positive regulation of cholesterol transport"/>
    <property type="evidence" value="ECO:0007669"/>
    <property type="project" value="UniProtKB-ARBA"/>
</dbReference>
<evidence type="ECO:0000256" key="1">
    <source>
        <dbReference type="ARBA" id="ARBA00004439"/>
    </source>
</evidence>
<evidence type="ECO:0000256" key="6">
    <source>
        <dbReference type="ARBA" id="ARBA00022840"/>
    </source>
</evidence>
<dbReference type="PANTHER" id="PTHR19229:SF113">
    <property type="entry name" value="ATP-BINDING CASSETTE SUB-FAMILY A MEMBER 13"/>
    <property type="match status" value="1"/>
</dbReference>
<feature type="transmembrane region" description="Helical" evidence="13">
    <location>
        <begin position="3607"/>
        <end position="3627"/>
    </location>
</feature>
<dbReference type="Gene3D" id="3.40.50.300">
    <property type="entry name" value="P-loop containing nucleotide triphosphate hydrolases"/>
    <property type="match status" value="2"/>
</dbReference>
<keyword evidence="2" id="KW-0813">Transport</keyword>